<evidence type="ECO:0000256" key="1">
    <source>
        <dbReference type="SAM" id="Phobius"/>
    </source>
</evidence>
<gene>
    <name evidence="2" type="ORF">OKA05_11335</name>
</gene>
<dbReference type="EMBL" id="JAPDDT010000004">
    <property type="protein sequence ID" value="MCW1923147.1"/>
    <property type="molecule type" value="Genomic_DNA"/>
</dbReference>
<keyword evidence="3" id="KW-1185">Reference proteome</keyword>
<comment type="caution">
    <text evidence="2">The sequence shown here is derived from an EMBL/GenBank/DDBJ whole genome shotgun (WGS) entry which is preliminary data.</text>
</comment>
<sequence length="379" mass="40733">MLTLSGWAHVAVIPAATATIQRDGGYAMELTFDVLAFALNKTPEDVTIGPMNDLLDGPEDVLAARLAEAAATFKNEFAVLEDGRSGTVETLAFPSVDDVRRHEKAMTMARLPVLLALTVQGRLPAGARSVSFRLPSKLGMSSLSVVRQDQPVGVLVVDAGVVSSPLPVTLDVAPSAPTPNDPAASPVAEPSRWEWAKRYVGLGFVHIVPKGLDHILFVLGLFLLGNRLGPLLMQVTAFTVAHSITLALSMYGIVRLSLHIVEPLIALSIAFVAAENIFTDKLHRWRLIVVFGFGLIHGLGFASVLTDLGLPRREFATALVSFNLGVEGGQLAVIGLAMLAVGYWRRRPWYRRAIVLPASVVIAAIGLFWAIQRALPYSP</sequence>
<reference evidence="2 3" key="1">
    <citation type="submission" date="2022-10" db="EMBL/GenBank/DDBJ databases">
        <title>Luteolibacter arcticus strain CCTCC AB 2014275, whole genome shotgun sequencing project.</title>
        <authorList>
            <person name="Zhao G."/>
            <person name="Shen L."/>
        </authorList>
    </citation>
    <scope>NUCLEOTIDE SEQUENCE [LARGE SCALE GENOMIC DNA]</scope>
    <source>
        <strain evidence="2 3">CCTCC AB 2014275</strain>
    </source>
</reference>
<keyword evidence="1" id="KW-1133">Transmembrane helix</keyword>
<proteinExistence type="predicted"/>
<accession>A0ABT3GI12</accession>
<feature type="transmembrane region" description="Helical" evidence="1">
    <location>
        <begin position="260"/>
        <end position="278"/>
    </location>
</feature>
<feature type="transmembrane region" description="Helical" evidence="1">
    <location>
        <begin position="285"/>
        <end position="306"/>
    </location>
</feature>
<feature type="transmembrane region" description="Helical" evidence="1">
    <location>
        <begin position="353"/>
        <end position="371"/>
    </location>
</feature>
<evidence type="ECO:0000313" key="2">
    <source>
        <dbReference type="EMBL" id="MCW1923147.1"/>
    </source>
</evidence>
<dbReference type="InterPro" id="IPR032809">
    <property type="entry name" value="Put_HupE_UreJ"/>
</dbReference>
<keyword evidence="1" id="KW-0812">Transmembrane</keyword>
<organism evidence="2 3">
    <name type="scientific">Luteolibacter arcticus</name>
    <dbReference type="NCBI Taxonomy" id="1581411"/>
    <lineage>
        <taxon>Bacteria</taxon>
        <taxon>Pseudomonadati</taxon>
        <taxon>Verrucomicrobiota</taxon>
        <taxon>Verrucomicrobiia</taxon>
        <taxon>Verrucomicrobiales</taxon>
        <taxon>Verrucomicrobiaceae</taxon>
        <taxon>Luteolibacter</taxon>
    </lineage>
</organism>
<dbReference type="RefSeq" id="WP_264487253.1">
    <property type="nucleotide sequence ID" value="NZ_JAPDDT010000004.1"/>
</dbReference>
<name>A0ABT3GI12_9BACT</name>
<evidence type="ECO:0000313" key="3">
    <source>
        <dbReference type="Proteomes" id="UP001320876"/>
    </source>
</evidence>
<dbReference type="Proteomes" id="UP001320876">
    <property type="component" value="Unassembled WGS sequence"/>
</dbReference>
<protein>
    <submittedName>
        <fullName evidence="2">HupE/UreJ family protein</fullName>
    </submittedName>
</protein>
<dbReference type="Pfam" id="PF13795">
    <property type="entry name" value="HupE_UreJ_2"/>
    <property type="match status" value="1"/>
</dbReference>
<feature type="transmembrane region" description="Helical" evidence="1">
    <location>
        <begin position="318"/>
        <end position="341"/>
    </location>
</feature>
<keyword evidence="1" id="KW-0472">Membrane</keyword>